<accession>A0A0N5AD44</accession>
<evidence type="ECO:0000313" key="2">
    <source>
        <dbReference type="WBParaSite" id="SMUV_0000207901-mRNA-1"/>
    </source>
</evidence>
<name>A0A0N5AD44_9BILA</name>
<reference evidence="2" key="1">
    <citation type="submission" date="2017-02" db="UniProtKB">
        <authorList>
            <consortium name="WormBaseParasite"/>
        </authorList>
    </citation>
    <scope>IDENTIFICATION</scope>
</reference>
<dbReference type="WBParaSite" id="SMUV_0000207901-mRNA-1">
    <property type="protein sequence ID" value="SMUV_0000207901-mRNA-1"/>
    <property type="gene ID" value="SMUV_0000207901"/>
</dbReference>
<sequence>MYATTTPTRKELLRLQTTSSGYQGPRIANIVTGQKKEYIYMCLTHIVAQWFKESLVSNRPLESVGNFGIGY</sequence>
<evidence type="ECO:0000313" key="1">
    <source>
        <dbReference type="Proteomes" id="UP000046393"/>
    </source>
</evidence>
<dbReference type="Proteomes" id="UP000046393">
    <property type="component" value="Unplaced"/>
</dbReference>
<proteinExistence type="predicted"/>
<dbReference type="AlphaFoldDB" id="A0A0N5AD44"/>
<protein>
    <submittedName>
        <fullName evidence="2">Kinesin motor domain-containing protein</fullName>
    </submittedName>
</protein>
<organism evidence="1 2">
    <name type="scientific">Syphacia muris</name>
    <dbReference type="NCBI Taxonomy" id="451379"/>
    <lineage>
        <taxon>Eukaryota</taxon>
        <taxon>Metazoa</taxon>
        <taxon>Ecdysozoa</taxon>
        <taxon>Nematoda</taxon>
        <taxon>Chromadorea</taxon>
        <taxon>Rhabditida</taxon>
        <taxon>Spirurina</taxon>
        <taxon>Oxyuridomorpha</taxon>
        <taxon>Oxyuroidea</taxon>
        <taxon>Oxyuridae</taxon>
        <taxon>Syphacia</taxon>
    </lineage>
</organism>
<keyword evidence="1" id="KW-1185">Reference proteome</keyword>